<evidence type="ECO:0000256" key="1">
    <source>
        <dbReference type="SAM" id="Phobius"/>
    </source>
</evidence>
<keyword evidence="1" id="KW-0472">Membrane</keyword>
<comment type="caution">
    <text evidence="2">The sequence shown here is derived from an EMBL/GenBank/DDBJ whole genome shotgun (WGS) entry which is preliminary data.</text>
</comment>
<dbReference type="AlphaFoldDB" id="H0EH43"/>
<organism evidence="2 3">
    <name type="scientific">Glarea lozoyensis (strain ATCC 74030 / MF5533)</name>
    <dbReference type="NCBI Taxonomy" id="1104152"/>
    <lineage>
        <taxon>Eukaryota</taxon>
        <taxon>Fungi</taxon>
        <taxon>Dikarya</taxon>
        <taxon>Ascomycota</taxon>
        <taxon>Pezizomycotina</taxon>
        <taxon>Leotiomycetes</taxon>
        <taxon>Helotiales</taxon>
        <taxon>Helotiaceae</taxon>
        <taxon>Glarea</taxon>
    </lineage>
</organism>
<feature type="transmembrane region" description="Helical" evidence="1">
    <location>
        <begin position="7"/>
        <end position="31"/>
    </location>
</feature>
<reference evidence="2 3" key="1">
    <citation type="journal article" date="2012" name="Eukaryot. Cell">
        <title>Genome sequence of the fungus Glarea lozoyensis: the first genome sequence of a species from the Helotiaceae family.</title>
        <authorList>
            <person name="Youssar L."/>
            <person name="Gruening B.A."/>
            <person name="Erxleben A."/>
            <person name="Guenther S."/>
            <person name="Huettel W."/>
        </authorList>
    </citation>
    <scope>NUCLEOTIDE SEQUENCE [LARGE SCALE GENOMIC DNA]</scope>
    <source>
        <strain evidence="3">ATCC 74030 / MF5533</strain>
    </source>
</reference>
<name>H0EH43_GLAL7</name>
<keyword evidence="1" id="KW-1133">Transmembrane helix</keyword>
<accession>H0EH43</accession>
<dbReference type="InParanoid" id="H0EH43"/>
<protein>
    <submittedName>
        <fullName evidence="2">Uncharacterized protein</fullName>
    </submittedName>
</protein>
<evidence type="ECO:0000313" key="3">
    <source>
        <dbReference type="Proteomes" id="UP000005446"/>
    </source>
</evidence>
<feature type="transmembrane region" description="Helical" evidence="1">
    <location>
        <begin position="51"/>
        <end position="79"/>
    </location>
</feature>
<gene>
    <name evidence="2" type="ORF">M7I_1778</name>
</gene>
<sequence length="99" mass="11208">MIVLSRFFRCFLLIVISDSLLLLVRFAVTRIVRSTGLDDFLSETCWMNTKILNALIMAFVCMAMAFLSCAKVVPVRVTVILPRSMRMAMPSQNKESNTV</sequence>
<dbReference type="Proteomes" id="UP000005446">
    <property type="component" value="Unassembled WGS sequence"/>
</dbReference>
<dbReference type="EMBL" id="AGUE01000032">
    <property type="protein sequence ID" value="EHL02184.1"/>
    <property type="molecule type" value="Genomic_DNA"/>
</dbReference>
<keyword evidence="1" id="KW-0812">Transmembrane</keyword>
<keyword evidence="3" id="KW-1185">Reference proteome</keyword>
<proteinExistence type="predicted"/>
<evidence type="ECO:0000313" key="2">
    <source>
        <dbReference type="EMBL" id="EHL02184.1"/>
    </source>
</evidence>
<dbReference type="HOGENOM" id="CLU_2320636_0_0_1"/>